<dbReference type="GO" id="GO:0007165">
    <property type="term" value="P:signal transduction"/>
    <property type="evidence" value="ECO:0007669"/>
    <property type="project" value="InterPro"/>
</dbReference>
<dbReference type="OrthoDB" id="9812260at2"/>
<dbReference type="InterPro" id="IPR033417">
    <property type="entry name" value="CHASE8"/>
</dbReference>
<keyword evidence="6" id="KW-1185">Reference proteome</keyword>
<feature type="transmembrane region" description="Helical" evidence="2">
    <location>
        <begin position="143"/>
        <end position="165"/>
    </location>
</feature>
<dbReference type="FunFam" id="3.30.70.270:FF:000001">
    <property type="entry name" value="Diguanylate cyclase domain protein"/>
    <property type="match status" value="1"/>
</dbReference>
<dbReference type="Pfam" id="PF17152">
    <property type="entry name" value="CHASE8"/>
    <property type="match status" value="1"/>
</dbReference>
<organism evidence="5 6">
    <name type="scientific">Comamonas terrigena</name>
    <dbReference type="NCBI Taxonomy" id="32013"/>
    <lineage>
        <taxon>Bacteria</taxon>
        <taxon>Pseudomonadati</taxon>
        <taxon>Pseudomonadota</taxon>
        <taxon>Betaproteobacteria</taxon>
        <taxon>Burkholderiales</taxon>
        <taxon>Comamonadaceae</taxon>
        <taxon>Comamonas</taxon>
    </lineage>
</organism>
<keyword evidence="2" id="KW-0812">Transmembrane</keyword>
<protein>
    <submittedName>
        <fullName evidence="5">GGDEF domain-containing protein</fullName>
    </submittedName>
</protein>
<accession>A0A2A7UZ49</accession>
<dbReference type="GO" id="GO:0003824">
    <property type="term" value="F:catalytic activity"/>
    <property type="evidence" value="ECO:0007669"/>
    <property type="project" value="UniProtKB-ARBA"/>
</dbReference>
<feature type="domain" description="GGDEF" evidence="4">
    <location>
        <begin position="267"/>
        <end position="396"/>
    </location>
</feature>
<comment type="caution">
    <text evidence="5">The sequence shown here is derived from an EMBL/GenBank/DDBJ whole genome shotgun (WGS) entry which is preliminary data.</text>
</comment>
<dbReference type="RefSeq" id="WP_066537221.1">
    <property type="nucleotide sequence ID" value="NZ_PDEA01000001.1"/>
</dbReference>
<dbReference type="Gene3D" id="3.30.70.270">
    <property type="match status" value="1"/>
</dbReference>
<proteinExistence type="predicted"/>
<dbReference type="CDD" id="cd06225">
    <property type="entry name" value="HAMP"/>
    <property type="match status" value="1"/>
</dbReference>
<dbReference type="PROSITE" id="PS50887">
    <property type="entry name" value="GGDEF"/>
    <property type="match status" value="1"/>
</dbReference>
<dbReference type="Pfam" id="PF00672">
    <property type="entry name" value="HAMP"/>
    <property type="match status" value="1"/>
</dbReference>
<dbReference type="Proteomes" id="UP000220246">
    <property type="component" value="Unassembled WGS sequence"/>
</dbReference>
<keyword evidence="2" id="KW-0472">Membrane</keyword>
<sequence length="396" mass="43422">MHLRQALRRTHTRIALTAVAVASVLLLAAGLTALRANTQDNLELMARSLVYNVEPALVFGDKLDAAESLARMVRDEGVAEATVWDARGNVFAQWMAPNWLPCNCGHQLARVLGLKVAAQEVRASGVVIGRVELSSNGQRMLAFLLWGGLALMVCMAASVVVGHIVSRRIHRSIVKPLQELGRVARAVHRERAMGQRVPLADIDELRELGEHFNALLDELEARQLHLQQENLVLEHKAYHDGLTGVFNRVYFELRLMVALRQAAQTHGRLALLFLDLNHFKAVNDNHGHAMGDLLLKAVAQRTQRQVRDADLVARLGGDEFVVLLLEPHSREAVQQVARKIQEAVQAPLVADGGVVLQPSVSIGMALFPEDGQTMEALMAAADGAMYAAKQHFRAGA</sequence>
<name>A0A2A7UZ49_COMTR</name>
<dbReference type="AlphaFoldDB" id="A0A2A7UZ49"/>
<dbReference type="SUPFAM" id="SSF55073">
    <property type="entry name" value="Nucleotide cyclase"/>
    <property type="match status" value="1"/>
</dbReference>
<evidence type="ECO:0000313" key="6">
    <source>
        <dbReference type="Proteomes" id="UP000220246"/>
    </source>
</evidence>
<evidence type="ECO:0000313" key="5">
    <source>
        <dbReference type="EMBL" id="PEH90605.1"/>
    </source>
</evidence>
<dbReference type="InterPro" id="IPR003660">
    <property type="entry name" value="HAMP_dom"/>
</dbReference>
<dbReference type="SMART" id="SM00267">
    <property type="entry name" value="GGDEF"/>
    <property type="match status" value="1"/>
</dbReference>
<dbReference type="Pfam" id="PF00990">
    <property type="entry name" value="GGDEF"/>
    <property type="match status" value="1"/>
</dbReference>
<keyword evidence="1" id="KW-0175">Coiled coil</keyword>
<dbReference type="CDD" id="cd01949">
    <property type="entry name" value="GGDEF"/>
    <property type="match status" value="1"/>
</dbReference>
<dbReference type="InterPro" id="IPR029787">
    <property type="entry name" value="Nucleotide_cyclase"/>
</dbReference>
<evidence type="ECO:0000259" key="4">
    <source>
        <dbReference type="PROSITE" id="PS50887"/>
    </source>
</evidence>
<dbReference type="EMBL" id="PDEA01000001">
    <property type="protein sequence ID" value="PEH90605.1"/>
    <property type="molecule type" value="Genomic_DNA"/>
</dbReference>
<evidence type="ECO:0000259" key="3">
    <source>
        <dbReference type="PROSITE" id="PS50885"/>
    </source>
</evidence>
<dbReference type="InterPro" id="IPR043128">
    <property type="entry name" value="Rev_trsase/Diguanyl_cyclase"/>
</dbReference>
<feature type="coiled-coil region" evidence="1">
    <location>
        <begin position="202"/>
        <end position="236"/>
    </location>
</feature>
<dbReference type="STRING" id="1219032.GCA_001515545_02147"/>
<evidence type="ECO:0000256" key="1">
    <source>
        <dbReference type="SAM" id="Coils"/>
    </source>
</evidence>
<evidence type="ECO:0000256" key="2">
    <source>
        <dbReference type="SAM" id="Phobius"/>
    </source>
</evidence>
<keyword evidence="2" id="KW-1133">Transmembrane helix</keyword>
<reference evidence="6" key="1">
    <citation type="submission" date="2017-09" db="EMBL/GenBank/DDBJ databases">
        <title>FDA dAtabase for Regulatory Grade micrObial Sequences (FDA-ARGOS): Supporting development and validation of Infectious Disease Dx tests.</title>
        <authorList>
            <person name="Minogue T."/>
            <person name="Wolcott M."/>
            <person name="Wasieloski L."/>
            <person name="Aguilar W."/>
            <person name="Moore D."/>
            <person name="Tallon L."/>
            <person name="Sadzewicz L."/>
            <person name="Ott S."/>
            <person name="Zhao X."/>
            <person name="Nagaraj S."/>
            <person name="Vavikolanu K."/>
            <person name="Aluvathingal J."/>
            <person name="Nadendla S."/>
            <person name="Sichtig H."/>
        </authorList>
    </citation>
    <scope>NUCLEOTIDE SEQUENCE [LARGE SCALE GENOMIC DNA]</scope>
    <source>
        <strain evidence="6">FDAARGOS_394</strain>
    </source>
</reference>
<dbReference type="InterPro" id="IPR052163">
    <property type="entry name" value="DGC-Regulatory_Protein"/>
</dbReference>
<gene>
    <name evidence="5" type="ORF">CRM82_20165</name>
</gene>
<dbReference type="GeneID" id="80802951"/>
<dbReference type="PANTHER" id="PTHR46663">
    <property type="entry name" value="DIGUANYLATE CYCLASE DGCT-RELATED"/>
    <property type="match status" value="1"/>
</dbReference>
<dbReference type="InterPro" id="IPR000160">
    <property type="entry name" value="GGDEF_dom"/>
</dbReference>
<dbReference type="Gene3D" id="6.10.340.10">
    <property type="match status" value="1"/>
</dbReference>
<dbReference type="SMART" id="SM00304">
    <property type="entry name" value="HAMP"/>
    <property type="match status" value="1"/>
</dbReference>
<dbReference type="GO" id="GO:0016020">
    <property type="term" value="C:membrane"/>
    <property type="evidence" value="ECO:0007669"/>
    <property type="project" value="InterPro"/>
</dbReference>
<dbReference type="PROSITE" id="PS50885">
    <property type="entry name" value="HAMP"/>
    <property type="match status" value="1"/>
</dbReference>
<feature type="domain" description="HAMP" evidence="3">
    <location>
        <begin position="171"/>
        <end position="224"/>
    </location>
</feature>
<dbReference type="NCBIfam" id="TIGR00254">
    <property type="entry name" value="GGDEF"/>
    <property type="match status" value="1"/>
</dbReference>
<dbReference type="PANTHER" id="PTHR46663:SF2">
    <property type="entry name" value="GGDEF DOMAIN-CONTAINING PROTEIN"/>
    <property type="match status" value="1"/>
</dbReference>